<dbReference type="Proteomes" id="UP000319663">
    <property type="component" value="Unassembled WGS sequence"/>
</dbReference>
<dbReference type="Gene3D" id="1.10.1040.10">
    <property type="entry name" value="N-(1-d-carboxylethyl)-l-norvaline Dehydrogenase, domain 2"/>
    <property type="match status" value="1"/>
</dbReference>
<proteinExistence type="predicted"/>
<comment type="caution">
    <text evidence="1">The sequence shown here is derived from an EMBL/GenBank/DDBJ whole genome shotgun (WGS) entry which is preliminary data.</text>
</comment>
<protein>
    <submittedName>
        <fullName evidence="1">Uncharacterized protein</fullName>
    </submittedName>
</protein>
<dbReference type="EMBL" id="VIFY01000007">
    <property type="protein sequence ID" value="TQB76728.1"/>
    <property type="molecule type" value="Genomic_DNA"/>
</dbReference>
<dbReference type="InterPro" id="IPR013328">
    <property type="entry name" value="6PGD_dom2"/>
</dbReference>
<reference evidence="1 2" key="1">
    <citation type="submission" date="2019-06" db="EMBL/GenBank/DDBJ databases">
        <title>Wine fermentation using esterase from Monascus purpureus.</title>
        <authorList>
            <person name="Geng C."/>
            <person name="Zhang Y."/>
        </authorList>
    </citation>
    <scope>NUCLEOTIDE SEQUENCE [LARGE SCALE GENOMIC DNA]</scope>
    <source>
        <strain evidence="1">HQ1</strain>
    </source>
</reference>
<keyword evidence="2" id="KW-1185">Reference proteome</keyword>
<dbReference type="AlphaFoldDB" id="A0A507R2A0"/>
<organism evidence="1 2">
    <name type="scientific">Monascus purpureus</name>
    <name type="common">Red mold</name>
    <name type="synonym">Monascus anka</name>
    <dbReference type="NCBI Taxonomy" id="5098"/>
    <lineage>
        <taxon>Eukaryota</taxon>
        <taxon>Fungi</taxon>
        <taxon>Dikarya</taxon>
        <taxon>Ascomycota</taxon>
        <taxon>Pezizomycotina</taxon>
        <taxon>Eurotiomycetes</taxon>
        <taxon>Eurotiomycetidae</taxon>
        <taxon>Eurotiales</taxon>
        <taxon>Aspergillaceae</taxon>
        <taxon>Monascus</taxon>
    </lineage>
</organism>
<accession>A0A507R2A0</accession>
<evidence type="ECO:0000313" key="1">
    <source>
        <dbReference type="EMBL" id="TQB76728.1"/>
    </source>
</evidence>
<sequence length="497" mass="55404">MSSETTQPPTDPNTTTKEDIIARRQADYVRFKHYTALTFLVASPILIALPPRRLNNLTALLFGAWCASGNHLLREKTGRGVLDRITDGFTSISSPTGLPTEKAQEVQAKLRAAREAQIRQQREGEDPESVEKELEKLRNSNRGALERVWMAGETEGWKERRLEEERKALQEGKGYGDLIKEHVWDVWTWGESKKGGAGKEASLHYVDVVTASIDRQWEGLDSNGDIHIENGAKFSCYERQNGGPGSAVSNVINKDRNACAAFAWIDAANISLKSPSNARNSNVVVSESSDSEMNNALSVTSALIPAAKETFTLSGASLGNYKFADSIDDYLGEFDFVQEKAPKWLDVKRTLIAHLDAHTRKTRNFQAIRQSGRRILSMARQEPDPGKARNAVSLQTDYTAMTSGPGLQWALIGLFMNNALGGGGDFKHFLNHIGPAASRWLDDINERRFDFTRENMDRLAENVEGWTGTVYMKSVEKERDQYLVDLVKSKGESKHLK</sequence>
<gene>
    <name evidence="1" type="ORF">MPDQ_007123</name>
</gene>
<name>A0A507R2A0_MONPU</name>
<evidence type="ECO:0000313" key="2">
    <source>
        <dbReference type="Proteomes" id="UP000319663"/>
    </source>
</evidence>